<accession>A0A067MTF4</accession>
<protein>
    <submittedName>
        <fullName evidence="1">Uncharacterized protein</fullName>
    </submittedName>
</protein>
<gene>
    <name evidence="1" type="ORF">BOTBODRAFT_171002</name>
</gene>
<name>A0A067MTF4_BOTB1</name>
<evidence type="ECO:0000313" key="1">
    <source>
        <dbReference type="EMBL" id="KDQ19038.1"/>
    </source>
</evidence>
<dbReference type="STRING" id="930990.A0A067MTF4"/>
<evidence type="ECO:0000313" key="2">
    <source>
        <dbReference type="Proteomes" id="UP000027195"/>
    </source>
</evidence>
<dbReference type="Proteomes" id="UP000027195">
    <property type="component" value="Unassembled WGS sequence"/>
</dbReference>
<dbReference type="OrthoDB" id="548949at2759"/>
<dbReference type="HOGENOM" id="CLU_912119_0_0_1"/>
<dbReference type="InParanoid" id="A0A067MTF4"/>
<keyword evidence="2" id="KW-1185">Reference proteome</keyword>
<dbReference type="EMBL" id="KL198020">
    <property type="protein sequence ID" value="KDQ19038.1"/>
    <property type="molecule type" value="Genomic_DNA"/>
</dbReference>
<organism evidence="1 2">
    <name type="scientific">Botryobasidium botryosum (strain FD-172 SS1)</name>
    <dbReference type="NCBI Taxonomy" id="930990"/>
    <lineage>
        <taxon>Eukaryota</taxon>
        <taxon>Fungi</taxon>
        <taxon>Dikarya</taxon>
        <taxon>Basidiomycota</taxon>
        <taxon>Agaricomycotina</taxon>
        <taxon>Agaricomycetes</taxon>
        <taxon>Cantharellales</taxon>
        <taxon>Botryobasidiaceae</taxon>
        <taxon>Botryobasidium</taxon>
    </lineage>
</organism>
<sequence length="305" mass="33221">MTPSPSHHALSDQLGVCVQAFAEARREYEARRQAAAESSDLNAQDLLAFIKSASDFECELIDYAYEARGLTDSLFDFVPPSCGNVVKNEEIGFGCGVAASFGQFFQRLKGSSGLPVNQGELFKELILKLLGKAGLPYDPAKKPSPHTSPLARHRENRPAIDVAVSSLFRTIAEARCEIYSERIPTPTAMAISLSVLASLSCTGWKDREPFVEVYRLDHSAEKLASLGYADPGLEGTIHTVAIDDAKKLVFVADSYRIKSFTWDSDGPRHQLLPVHTMDSGTCSSPISLLDGGARLLRMSGQKLLI</sequence>
<proteinExistence type="predicted"/>
<dbReference type="AlphaFoldDB" id="A0A067MTF4"/>
<reference evidence="2" key="1">
    <citation type="journal article" date="2014" name="Proc. Natl. Acad. Sci. U.S.A.">
        <title>Extensive sampling of basidiomycete genomes demonstrates inadequacy of the white-rot/brown-rot paradigm for wood decay fungi.</title>
        <authorList>
            <person name="Riley R."/>
            <person name="Salamov A.A."/>
            <person name="Brown D.W."/>
            <person name="Nagy L.G."/>
            <person name="Floudas D."/>
            <person name="Held B.W."/>
            <person name="Levasseur A."/>
            <person name="Lombard V."/>
            <person name="Morin E."/>
            <person name="Otillar R."/>
            <person name="Lindquist E.A."/>
            <person name="Sun H."/>
            <person name="LaButti K.M."/>
            <person name="Schmutz J."/>
            <person name="Jabbour D."/>
            <person name="Luo H."/>
            <person name="Baker S.E."/>
            <person name="Pisabarro A.G."/>
            <person name="Walton J.D."/>
            <person name="Blanchette R.A."/>
            <person name="Henrissat B."/>
            <person name="Martin F."/>
            <person name="Cullen D."/>
            <person name="Hibbett D.S."/>
            <person name="Grigoriev I.V."/>
        </authorList>
    </citation>
    <scope>NUCLEOTIDE SEQUENCE [LARGE SCALE GENOMIC DNA]</scope>
    <source>
        <strain evidence="2">FD-172 SS1</strain>
    </source>
</reference>